<feature type="domain" description="Dynamin N-terminal" evidence="2">
    <location>
        <begin position="149"/>
        <end position="297"/>
    </location>
</feature>
<dbReference type="PANTHER" id="PTHR26392:SF92">
    <property type="entry name" value="PROTEIN KINASE DOMAIN-CONTAINING PROTEIN"/>
    <property type="match status" value="1"/>
</dbReference>
<dbReference type="Pfam" id="PF00350">
    <property type="entry name" value="Dynamin_N"/>
    <property type="match status" value="1"/>
</dbReference>
<proteinExistence type="predicted"/>
<name>A0A8B6CPP8_MYTGA</name>
<dbReference type="InterPro" id="IPR027417">
    <property type="entry name" value="P-loop_NTPase"/>
</dbReference>
<dbReference type="SUPFAM" id="SSF52540">
    <property type="entry name" value="P-loop containing nucleoside triphosphate hydrolases"/>
    <property type="match status" value="1"/>
</dbReference>
<evidence type="ECO:0000313" key="4">
    <source>
        <dbReference type="Proteomes" id="UP000596742"/>
    </source>
</evidence>
<organism evidence="3 4">
    <name type="scientific">Mytilus galloprovincialis</name>
    <name type="common">Mediterranean mussel</name>
    <dbReference type="NCBI Taxonomy" id="29158"/>
    <lineage>
        <taxon>Eukaryota</taxon>
        <taxon>Metazoa</taxon>
        <taxon>Spiralia</taxon>
        <taxon>Lophotrochozoa</taxon>
        <taxon>Mollusca</taxon>
        <taxon>Bivalvia</taxon>
        <taxon>Autobranchia</taxon>
        <taxon>Pteriomorphia</taxon>
        <taxon>Mytilida</taxon>
        <taxon>Mytiloidea</taxon>
        <taxon>Mytilidae</taxon>
        <taxon>Mytilinae</taxon>
        <taxon>Mytilus</taxon>
    </lineage>
</organism>
<feature type="compositionally biased region" description="Polar residues" evidence="1">
    <location>
        <begin position="11"/>
        <end position="22"/>
    </location>
</feature>
<dbReference type="OrthoDB" id="5981483at2759"/>
<keyword evidence="4" id="KW-1185">Reference proteome</keyword>
<dbReference type="Gene3D" id="3.40.50.300">
    <property type="entry name" value="P-loop containing nucleotide triphosphate hydrolases"/>
    <property type="match status" value="1"/>
</dbReference>
<evidence type="ECO:0000259" key="2">
    <source>
        <dbReference type="Pfam" id="PF00350"/>
    </source>
</evidence>
<protein>
    <recommendedName>
        <fullName evidence="2">Dynamin N-terminal domain-containing protein</fullName>
    </recommendedName>
</protein>
<dbReference type="PANTHER" id="PTHR26392">
    <property type="entry name" value="MITOGEN-ACTIVATED PROTEIN KINASE KINASE KINASE 7-RELATED"/>
    <property type="match status" value="1"/>
</dbReference>
<evidence type="ECO:0000313" key="3">
    <source>
        <dbReference type="EMBL" id="VDI07942.1"/>
    </source>
</evidence>
<sequence>MMSTDDIDTGEQWTPSYGQCNDDQVVDSEYASGDSLPKEHLLNSLPKEHLLHSHPKEHLLHSHPKEHLLYTQTMSDSNSDKEHMDAKQTGKIIENNKQCVFELYDEIQKLITHSDIEEKLKEELTIEFGNLSVEIGRLKEELIESECPIVVTGETSAGKSSFINLLVGCELLPYSVLPCTSTICRVRNRKEKALLIVDEHDTVTKLPLPPNIDAETMNEKLGQYMYVNLDDGQDCYKYADIDWPIPILQDDAVIVDTPGIGTSSKLTSCLLDYLPKAISLIYVINSSNAGGVQNDRLLKIFEAQSEGTCLYKLDPNRAIFVCNKWDQISKREENKVSTYIVKELKKSWPNFQEDQMFKLSAKTVSKNCTYNMNI</sequence>
<dbReference type="Proteomes" id="UP000596742">
    <property type="component" value="Unassembled WGS sequence"/>
</dbReference>
<evidence type="ECO:0000256" key="1">
    <source>
        <dbReference type="SAM" id="MobiDB-lite"/>
    </source>
</evidence>
<reference evidence="3" key="1">
    <citation type="submission" date="2018-11" db="EMBL/GenBank/DDBJ databases">
        <authorList>
            <person name="Alioto T."/>
            <person name="Alioto T."/>
        </authorList>
    </citation>
    <scope>NUCLEOTIDE SEQUENCE</scope>
</reference>
<feature type="region of interest" description="Disordered" evidence="1">
    <location>
        <begin position="1"/>
        <end position="22"/>
    </location>
</feature>
<dbReference type="AlphaFoldDB" id="A0A8B6CPP8"/>
<comment type="caution">
    <text evidence="3">The sequence shown here is derived from an EMBL/GenBank/DDBJ whole genome shotgun (WGS) entry which is preliminary data.</text>
</comment>
<gene>
    <name evidence="3" type="ORF">MGAL_10B073031</name>
</gene>
<accession>A0A8B6CPP8</accession>
<dbReference type="EMBL" id="UYJE01002114">
    <property type="protein sequence ID" value="VDI07942.1"/>
    <property type="molecule type" value="Genomic_DNA"/>
</dbReference>
<dbReference type="InterPro" id="IPR045063">
    <property type="entry name" value="Dynamin_N"/>
</dbReference>